<evidence type="ECO:0000256" key="6">
    <source>
        <dbReference type="PROSITE-ProRule" id="PRU01363"/>
    </source>
</evidence>
<dbReference type="SMART" id="SM01294">
    <property type="entry name" value="PKS_PP_betabranch"/>
    <property type="match status" value="3"/>
</dbReference>
<dbReference type="Pfam" id="PF08659">
    <property type="entry name" value="KR"/>
    <property type="match status" value="2"/>
</dbReference>
<dbReference type="InterPro" id="IPR014030">
    <property type="entry name" value="Ketoacyl_synth_N"/>
</dbReference>
<feature type="active site" description="Proton acceptor; for dehydratase activity" evidence="6">
    <location>
        <position position="4217"/>
    </location>
</feature>
<dbReference type="InterPro" id="IPR036736">
    <property type="entry name" value="ACP-like_sf"/>
</dbReference>
<feature type="domain" description="Ketosynthase family 3 (KS3)" evidence="8">
    <location>
        <begin position="831"/>
        <end position="1232"/>
    </location>
</feature>
<keyword evidence="1" id="KW-0596">Phosphopantetheine</keyword>
<dbReference type="SMART" id="SM00825">
    <property type="entry name" value="PKS_KS"/>
    <property type="match status" value="3"/>
</dbReference>
<evidence type="ECO:0000256" key="2">
    <source>
        <dbReference type="ARBA" id="ARBA00022553"/>
    </source>
</evidence>
<dbReference type="PROSITE" id="PS50075">
    <property type="entry name" value="CARRIER"/>
    <property type="match status" value="4"/>
</dbReference>
<feature type="active site" description="Proton donor; for dehydratase activity" evidence="6">
    <location>
        <position position="1800"/>
    </location>
</feature>
<dbReference type="SMART" id="SM00827">
    <property type="entry name" value="PKS_AT"/>
    <property type="match status" value="3"/>
</dbReference>
<dbReference type="InterPro" id="IPR020806">
    <property type="entry name" value="PKS_PP-bd"/>
</dbReference>
<reference evidence="10 11" key="1">
    <citation type="submission" date="2023-11" db="EMBL/GenBank/DDBJ databases">
        <title>Lentzea sokolovensis, sp. nov., Lentzea kristufkii, sp. nov., and Lentzea miocenensis, sp. nov., rare actinobacteria from Sokolov Coal Basin, Miocene lacustrine sediment, Czech Republic.</title>
        <authorList>
            <person name="Lara A."/>
            <person name="Kotroba L."/>
            <person name="Nouioui I."/>
            <person name="Neumann-Schaal M."/>
            <person name="Mast Y."/>
            <person name="Chronakova A."/>
        </authorList>
    </citation>
    <scope>NUCLEOTIDE SEQUENCE [LARGE SCALE GENOMIC DNA]</scope>
    <source>
        <strain evidence="10 11">BCCO 10_0856</strain>
    </source>
</reference>
<keyword evidence="3" id="KW-0808">Transferase</keyword>
<feature type="domain" description="Carrier" evidence="7">
    <location>
        <begin position="3240"/>
        <end position="3315"/>
    </location>
</feature>
<protein>
    <submittedName>
        <fullName evidence="10">SDR family NAD(P)-dependent oxidoreductase</fullName>
    </submittedName>
</protein>
<evidence type="ECO:0000313" key="11">
    <source>
        <dbReference type="Proteomes" id="UP001285521"/>
    </source>
</evidence>
<keyword evidence="2" id="KW-0597">Phosphoprotein</keyword>
<dbReference type="InterPro" id="IPR014031">
    <property type="entry name" value="Ketoacyl_synth_C"/>
</dbReference>
<dbReference type="InterPro" id="IPR018201">
    <property type="entry name" value="Ketoacyl_synth_AS"/>
</dbReference>
<feature type="domain" description="Carrier" evidence="7">
    <location>
        <begin position="4825"/>
        <end position="4901"/>
    </location>
</feature>
<evidence type="ECO:0000259" key="7">
    <source>
        <dbReference type="PROSITE" id="PS50075"/>
    </source>
</evidence>
<feature type="active site" description="Proton donor; for dehydratase activity" evidence="6">
    <location>
        <position position="4369"/>
    </location>
</feature>
<dbReference type="InterPro" id="IPR055123">
    <property type="entry name" value="SpnB-like_Rossmann"/>
</dbReference>
<dbReference type="InterPro" id="IPR042099">
    <property type="entry name" value="ANL_N_sf"/>
</dbReference>
<dbReference type="InterPro" id="IPR057326">
    <property type="entry name" value="KR_dom"/>
</dbReference>
<dbReference type="Gene3D" id="3.10.129.110">
    <property type="entry name" value="Polyketide synthase dehydratase"/>
    <property type="match status" value="2"/>
</dbReference>
<dbReference type="InterPro" id="IPR014043">
    <property type="entry name" value="Acyl_transferase_dom"/>
</dbReference>
<dbReference type="Gene3D" id="3.40.50.12780">
    <property type="entry name" value="N-terminal domain of ligase-like"/>
    <property type="match status" value="1"/>
</dbReference>
<dbReference type="Pfam" id="PF22953">
    <property type="entry name" value="SpnB_Rossmann"/>
    <property type="match status" value="3"/>
</dbReference>
<dbReference type="InterPro" id="IPR000873">
    <property type="entry name" value="AMP-dep_synth/lig_dom"/>
</dbReference>
<dbReference type="Pfam" id="PF21089">
    <property type="entry name" value="PKS_DH_N"/>
    <property type="match status" value="2"/>
</dbReference>
<dbReference type="InterPro" id="IPR006162">
    <property type="entry name" value="Ppantetheine_attach_site"/>
</dbReference>
<comment type="caution">
    <text evidence="10">The sequence shown here is derived from an EMBL/GenBank/DDBJ whole genome shotgun (WGS) entry which is preliminary data.</text>
</comment>
<dbReference type="InterPro" id="IPR025110">
    <property type="entry name" value="AMP-bd_C"/>
</dbReference>
<dbReference type="PANTHER" id="PTHR43775">
    <property type="entry name" value="FATTY ACID SYNTHASE"/>
    <property type="match status" value="1"/>
</dbReference>
<feature type="domain" description="Ketosynthase family 3 (KS3)" evidence="8">
    <location>
        <begin position="2343"/>
        <end position="2766"/>
    </location>
</feature>
<dbReference type="PROSITE" id="PS00606">
    <property type="entry name" value="KS3_1"/>
    <property type="match status" value="3"/>
</dbReference>
<dbReference type="InterPro" id="IPR016035">
    <property type="entry name" value="Acyl_Trfase/lysoPLipase"/>
</dbReference>
<dbReference type="InterPro" id="IPR020845">
    <property type="entry name" value="AMP-binding_CS"/>
</dbReference>
<feature type="domain" description="Carrier" evidence="7">
    <location>
        <begin position="742"/>
        <end position="817"/>
    </location>
</feature>
<dbReference type="InterPro" id="IPR050091">
    <property type="entry name" value="PKS_NRPS_Biosynth_Enz"/>
</dbReference>
<gene>
    <name evidence="10" type="ORF">SK803_03535</name>
</gene>
<dbReference type="Gene3D" id="1.10.1200.10">
    <property type="entry name" value="ACP-like"/>
    <property type="match status" value="4"/>
</dbReference>
<dbReference type="SMART" id="SM00822">
    <property type="entry name" value="PKS_KR"/>
    <property type="match status" value="2"/>
</dbReference>
<dbReference type="InterPro" id="IPR049552">
    <property type="entry name" value="PKS_DH_N"/>
</dbReference>
<dbReference type="Gene3D" id="3.40.366.10">
    <property type="entry name" value="Malonyl-Coenzyme A Acyl Carrier Protein, domain 2"/>
    <property type="match status" value="3"/>
</dbReference>
<dbReference type="Gene3D" id="3.30.300.30">
    <property type="match status" value="1"/>
</dbReference>
<feature type="domain" description="PKS/mFAS DH" evidence="9">
    <location>
        <begin position="4185"/>
        <end position="4445"/>
    </location>
</feature>
<dbReference type="InterPro" id="IPR013968">
    <property type="entry name" value="PKS_KR"/>
</dbReference>
<feature type="domain" description="Ketosynthase family 3 (KS3)" evidence="8">
    <location>
        <begin position="3325"/>
        <end position="3738"/>
    </location>
</feature>
<accession>A0ABU4STQ7</accession>
<dbReference type="PANTHER" id="PTHR43775:SF51">
    <property type="entry name" value="INACTIVE PHENOLPHTHIOCEROL SYNTHESIS POLYKETIDE SYNTHASE TYPE I PKS1-RELATED"/>
    <property type="match status" value="1"/>
</dbReference>
<dbReference type="InterPro" id="IPR001227">
    <property type="entry name" value="Ac_transferase_dom_sf"/>
</dbReference>
<name>A0ABU4STQ7_9PSEU</name>
<dbReference type="InterPro" id="IPR036291">
    <property type="entry name" value="NAD(P)-bd_dom_sf"/>
</dbReference>
<dbReference type="Gene3D" id="3.30.70.3290">
    <property type="match status" value="3"/>
</dbReference>
<evidence type="ECO:0000256" key="5">
    <source>
        <dbReference type="ARBA" id="ARBA00023315"/>
    </source>
</evidence>
<dbReference type="Pfam" id="PF13193">
    <property type="entry name" value="AMP-binding_C"/>
    <property type="match status" value="1"/>
</dbReference>
<dbReference type="Pfam" id="PF00109">
    <property type="entry name" value="ketoacyl-synt"/>
    <property type="match status" value="3"/>
</dbReference>
<dbReference type="SMART" id="SM00823">
    <property type="entry name" value="PKS_PP"/>
    <property type="match status" value="4"/>
</dbReference>
<dbReference type="Gene3D" id="3.40.50.720">
    <property type="entry name" value="NAD(P)-binding Rossmann-like Domain"/>
    <property type="match status" value="3"/>
</dbReference>
<dbReference type="Gene3D" id="3.40.47.10">
    <property type="match status" value="3"/>
</dbReference>
<dbReference type="InterPro" id="IPR045851">
    <property type="entry name" value="AMP-bd_C_sf"/>
</dbReference>
<evidence type="ECO:0000259" key="8">
    <source>
        <dbReference type="PROSITE" id="PS52004"/>
    </source>
</evidence>
<organism evidence="10 11">
    <name type="scientific">Lentzea miocenica</name>
    <dbReference type="NCBI Taxonomy" id="3095431"/>
    <lineage>
        <taxon>Bacteria</taxon>
        <taxon>Bacillati</taxon>
        <taxon>Actinomycetota</taxon>
        <taxon>Actinomycetes</taxon>
        <taxon>Pseudonocardiales</taxon>
        <taxon>Pseudonocardiaceae</taxon>
        <taxon>Lentzea</taxon>
    </lineage>
</organism>
<dbReference type="SUPFAM" id="SSF53901">
    <property type="entry name" value="Thiolase-like"/>
    <property type="match status" value="3"/>
</dbReference>
<dbReference type="InterPro" id="IPR042104">
    <property type="entry name" value="PKS_dehydratase_sf"/>
</dbReference>
<dbReference type="InterPro" id="IPR049900">
    <property type="entry name" value="PKS_mFAS_DH"/>
</dbReference>
<proteinExistence type="predicted"/>
<dbReference type="InterPro" id="IPR049551">
    <property type="entry name" value="PKS_DH_C"/>
</dbReference>
<dbReference type="Pfam" id="PF02801">
    <property type="entry name" value="Ketoacyl-synt_C"/>
    <property type="match status" value="3"/>
</dbReference>
<keyword evidence="11" id="KW-1185">Reference proteome</keyword>
<keyword evidence="4" id="KW-0677">Repeat</keyword>
<dbReference type="SUPFAM" id="SSF55048">
    <property type="entry name" value="Probable ACP-binding domain of malonyl-CoA ACP transacylase"/>
    <property type="match status" value="3"/>
</dbReference>
<dbReference type="Pfam" id="PF00698">
    <property type="entry name" value="Acyl_transf_1"/>
    <property type="match status" value="3"/>
</dbReference>
<feature type="domain" description="PKS/mFAS DH" evidence="9">
    <location>
        <begin position="1619"/>
        <end position="1878"/>
    </location>
</feature>
<feature type="domain" description="Carrier" evidence="7">
    <location>
        <begin position="2250"/>
        <end position="2327"/>
    </location>
</feature>
<dbReference type="RefSeq" id="WP_319964265.1">
    <property type="nucleotide sequence ID" value="NZ_JAXAVW010000002.1"/>
</dbReference>
<keyword evidence="5" id="KW-0012">Acyltransferase</keyword>
<dbReference type="SUPFAM" id="SSF56801">
    <property type="entry name" value="Acetyl-CoA synthetase-like"/>
    <property type="match status" value="1"/>
</dbReference>
<dbReference type="SUPFAM" id="SSF51735">
    <property type="entry name" value="NAD(P)-binding Rossmann-fold domains"/>
    <property type="match status" value="5"/>
</dbReference>
<sequence>MLRAELIRPLPDLLKAHAAHSGDKVAFSDPWRSVTYADLELRTRRLAGHLAGLVPRGGRVAILLGNRVEVIESYLAITRASAVGVPLNPDSSSAEIAHFLSDSGAAVVITDAAHLDQLRRLDVRSLIVVGDSVPADALSFSVLASGGSAPARDDLGLDEPAWMLYTSGTTGKPKGVLSTQRSCLWSVAACYAPIYGLSPSDVVLWPAPLFHSLAHGLCVLGVTAVGATARIQSGFSVEAVLAELRSDVTFLAGVPTMYHQLVRAGGVASGLRVCLTAGSVCSAALSAGFEAAFGVPLLDGYGSTETCGMIAVNWPSGLRVPGSCGLPVPGVSVRLVDSSGVDVPCGSEGEVWVSGPNLMTGYHNQPPALVDGWYRTGDLARRDPQGYLTITGRTKELIIRGGENIHPAEIERVLLQLPGVLDAAVAGKPDDVLGEVPVAYVVPGLDFDPASVLSGCRAQLSAAKVPAELREVSDVPRTPSGKIFRHRLASQPSRLRASSRPLHGVEWVPVVAAGSEFDLTIVHSGDFAAQADAWLASDPAPSARFVIVTRRAIAVNDTEGVLDLAAASVWGLARPNRVVLVDTDTDTVDLPTVVASGEAQLAVRDGVVLAPRLVRLPAVHESLGPVAVLGSGPMAGELPGDCTPSEAALIIHTSPETADLTVSTPLVLCWPASRPDLGAFCDAAARHRRSQGLPAVSLEWGDGAADVLDALTTSHTCLRVTVPATEPSGTPLRDRLTSLSPPERDTVLLEIVRTAAARLCSSPLSVDRPFRELGLSSLGAVELRNDLVASTGVPLDTTCAFDHPTCSALAAHLHAQLFGSVPAVDVAAPSDEPIAIVGMACRYPGGVRSPEDLWHLVSSEVDAIGPFPSDRGWDLDALDTRFGGFLHDAGSFDADFFGISPREALSTDPQQRLLLEVSWEAFEHAGIDPLSLCGSQTGVFTGAMHHDYGTRDDIGTAGSVISGRVAYTFGFEGPAITVDTACSSSLVSLHLAAQALRRGDCSLALAGGVAVMATPATFIEFSRQRALSADGRCKAFASAADGTSWSEGAGVVLLERLSDARRNGHRVLAVLRGSAINSDGASNGLTAPSGPAQQRVIRAALSSAGLSVADVDVVEAHGTGTVLGDPIEAQALLATYGQRPDPVWLGSLKSNIGHTQAAAGVGGVIKMVMAMRHGLLPRTLHVDAPTPHVDWSSGAVSLLTASQPWPSLGRPRRAAVSSFGVSGTNAHVILESASRGEDRSGNGAMPWLVSAKTETALKAQIDQLLAFVDRHEPNPADVATTLATRSAFPHRAVLHGHTELASGRADNQEVVFVFPGQGSQWAGMGTQLIAESPAFAQRMADCAQALRPHVDWNLFDVLEDPEALARVEVVQPALWAVMVSLAHLWQTHGVEPKAVIGHSQGEIAAAVVAGALSIEDGARVVALRAKLITRLAGRGGMIAVTALPEHLDPRLSVAAINGPDSFVLSGDLEVLNTVAGKRIPVEYASHSAHVEELRDELLAALAGIEPREPAIPFLSTCGGGTLDAAYWYRNLRETVQYDPVVRELDDRILLEISPHPVLLTGFGTLRRDDGGQDRFRTSAAQLWVRGVHVDWQFDGRHVDLPTYAFQRRRYWLEPGPDGHPLLGTSVELADAGTKVFTARLSQRTWLADHAVSGTVLLPGTAFVEMALAAGEEVGYDAIDELIIETPLVLPAGGTVEVQLAVDQHGSFTVHSRQGEQWRRHASGTLTTAVMKPFDLHEWPPANATAIDLRDAYDTLAAGGYEYGPEFQGLTALWRRGDELFAEVRLPGDPAAFGLHPALFDAALHPIALAGWGETQQGQTLLPFSWNGVELFTAGATALRVRLTRNGENIAVQLADGAGLPVAAVQSLVLRPTPLKDLAPVNSLYRVTWTPITLPDVTDMPDDVVVVSPQNVHAALEQLQRWIGEDTRLVVLTQGAVDLDDPDPDGAAVWGLVRSAQSEHPDRIILIDADSVLPAAIAAGEPQLMVRDGKAYAPRLERAKSSTSDFDLGDGTVLITGGTGTLGGLLARHLVTKHGVRQLVLASRTGSAADLEAELGARVTVAACDAADRAELAALLDGIPDLTAVVHAAGVLDDGVITSLTPERLDTVLSPKATAALNLHELAPTVPLVLFSSVAGVFGSPGQGNYAAANAFLDALAQHRRSRGLPAISIAWGLWERTSALTTHLAGAGTRDNTIAMSDETGLALFDTALRANEPTFVAAQLDLRASTNPLLRNLIRARRPSRLSAVPGQDQLPALLDLVRSNTAAVLGHTPNAVEPSRAFAELGFDSLTAVELRNRLSAATDLRLPATLVFDHPTPQALAERLHAELRGTRPVQVTTKQVSSDQPIAIVAMACRYPGGVRSTEDLWDLVLNEVDAIGEFPADRGWDVDALYDADPDRVGKSSTRHGGFLYDAGEFDADFFGLSPREALAMDPQQRLLLEVSWEVVERAGIDPSSLRGTETGVFTGVMYHDYASRLDEIPDDVEAYLGLGTAGSVASGRVAYSLGLEGPAITVDTACSSSLVALHWAAQALRNGECSLALAGGVAVMATPATFVEFSRQRGLSPDGRCKAFAASADGTGWSEGAGVLLLERLSDAERNGHPVLAVVRGSAVNSDGASNGLTAPNGPSQERVILRALASAGLSVADVDLVEAHGTGTVLGDPIEAQALLATYGRRSDPVWLGSLKSNVGHTQAAAGVGGVIKAVMAMRHGLLPRTLHVDAPSPHVDWSSGAVSLLTSARPWPSVDRPRRSAVSSFGVSGTNAHVILESAGAPELSDLVEMIGVGTRSPQGACQSESIPSSGRAAGEVRGASDEDVARTGVAGFAGAGAAPLLVSAKSAEALRAQANKLLECEDVRRMDLGYSLVTTRAALEHRAVVIGDGLEALAEGRVSPHVVEGVAVAGRRVAFLFSGQGSQRPGMGRELYEAFPVFAKAFDEVCAYLGYGLRDVVFGGGSLDRTADTQSALFAVEVALFRLVEWFGVRPDFLAGHSVGELAAAHVAGVLSLEDAATLVSARGRLMQALPAGGAMVAIQAGEREIVPLLTGRVGLAAVNGPDAVVISGDEGEVLAIAARFAKSKRLDVSHAFHSPLVEPMLDDFRRVAEGLTYREPSIPVVAGRISSPDYWVEHVRRTVRFGDAVRTLGDEGVTAFLELGPRGVLTALAADNLSSVDGCVFATALRDGHEPVALLTALAELYVRGVPVEWTRFFEETDARRVDLPTYAFQRKRYWLDGSAPTAVVSAPERDLLDLVRAHAAVVLGHESVDAVDPARAFSECGFDSLMAVQLRNRLSTATGMALPATLLFDHPTPRALAEHLGGERRESVEVARSDEPIAIVGMACRYPGGVASPDDLWRLVAEGRDAISGPPVDRGWEFEKSYVREGGFLHDAGEFDADFFGINPREALAMDPQQRLLLEVSWEAVERAGIDPLSLRGSKTGVFSGVVYHDYAARLYGRVPEEVMGYLGTGSAASVASGRVAYAFGLEGPAVTVDTACSSSLVALHWAAQALRNGECSLALVGGATVMPTPIAFAEFSKQRALAPDGRCKPFAASADGTAWAEGVGVLLVERLSDAQRNGHEVLAVMRGSAVNQDGASNGLTAPNGPSQQRVIHAALGAAGLSVADVDVVEAHGTGTALGDPIEAQALIATYGQRPEPVWLGSLKSNIGHAQAAAGVGGVIKMVMAMRHGVLPRTLHVDEPTPHVDWSAGSVELLTEARPWPAGAAPRRAAVSSFGMSGTNAHVILEAPRAQEMSDLAEMIGVGTRSPQGACYSESIQRESIRAVGVPWVVSAKTEAALRAQVERLVAFVSEHPDLGAAEVGGTLAARSTFAHRAVLLDGAVIASGQAGGTGRVAFVFPGQGSQWVGMAVELAESSPVFAARMGECAKALGRWVGWELFEVLQDAAALDRVEVVQPALWAVMVSLAGLWREFGVEPQAVVGHSQGEIAAAVVAGALSIEDGAKVVCLRSAAIAKLAGTGGMVSVAASADRAAVLARRWRVHVAAVNGPAATVLAGEVEALQGLLAACEADGVHARWVPVDYASHTPHVEAVRDEILEALQGIEPCSAEIDFYSTLTGERFDTAGLDARYWYENLRNTVRFEQATKQLAEDGYGVFVEVSAHPVLTIGVQDVVDGTVVGSLRRDDGGWDRFLESLAQAWVGGANVDWARCCPGKQRVDLPAYAFQHEHYWLGAAGHPLLGNGTSLAGSGGVLFTGKVSLSAHPWLADHAVLGSVLLPGTAFLELALQAAREVGCGVVEELTIVAPLVVPEAAVELQVVVGEADATGRRSIEVYSRGAEWVLHAGGVVAPGVPQEVGIEWPPAGEEIAVGDLYERLSGIGFDYGPRFQGLQRVWRGDGEVFAEVRLQGRETGFGLHPALLDAALHAMFLDGQTGCEGRLPFAWNGVSLAASGASVLRVRLTSIASDVVSLAAVDEDGRAVVNVDSLVLRPVSSDRLVPDSLYAVRWTPISVASAEPPGDVVEVEHVHQALAVLQEWAAGEQEPLVLVTKNATGDDPDLAGAAVWGLVRSAQSENPGRVVLVDVEDGVPEGLLAAAVASGEPQLALRGNEVLVPRLARPSVTDEGFRLEGRVLITGGTGTLGGFVARHLVVAHGVTRLVLASRRGEAAELRAELEELGAEVSVVACDVADRAALERLLAESPVDAVVHMAGTLDDGVISSLTPERVDGVWRGKADAAWYLHELLPDVPTVYFSSAAGTFGGPGQANYAAANAFLDALARHRRARGLPAVTLAWGLWADESGMTGHLGDADRARMARSGIRPLGTEEALRLFDAALGCGEAVVVPVPLDASAQVTVHPLLRGLIRVRTESKAPVRVAGDSRQVLLGLVRDEVAGVLGISGRVSAGRTFKELGFDSLTAVELRNRLSAATGVRLPSTLVFDHPTVEALVEFLRAELVPNDVVDETDAIDDMDTDDLVRLVLGTSGH</sequence>
<dbReference type="Pfam" id="PF00550">
    <property type="entry name" value="PP-binding"/>
    <property type="match status" value="4"/>
</dbReference>
<dbReference type="Pfam" id="PF00501">
    <property type="entry name" value="AMP-binding"/>
    <property type="match status" value="1"/>
</dbReference>
<dbReference type="InterPro" id="IPR020807">
    <property type="entry name" value="PKS_DH"/>
</dbReference>
<dbReference type="InterPro" id="IPR016039">
    <property type="entry name" value="Thiolase-like"/>
</dbReference>
<evidence type="ECO:0000313" key="10">
    <source>
        <dbReference type="EMBL" id="MDX8029263.1"/>
    </source>
</evidence>
<dbReference type="InterPro" id="IPR020841">
    <property type="entry name" value="PKS_Beta-ketoAc_synthase_dom"/>
</dbReference>
<dbReference type="SUPFAM" id="SSF47336">
    <property type="entry name" value="ACP-like"/>
    <property type="match status" value="4"/>
</dbReference>
<dbReference type="PROSITE" id="PS00012">
    <property type="entry name" value="PHOSPHOPANTETHEINE"/>
    <property type="match status" value="4"/>
</dbReference>
<feature type="region of interest" description="C-terminal hotdog fold" evidence="6">
    <location>
        <begin position="1743"/>
        <end position="1878"/>
    </location>
</feature>
<dbReference type="CDD" id="cd00833">
    <property type="entry name" value="PKS"/>
    <property type="match status" value="3"/>
</dbReference>
<feature type="region of interest" description="C-terminal hotdog fold" evidence="6">
    <location>
        <begin position="4312"/>
        <end position="4445"/>
    </location>
</feature>
<dbReference type="InterPro" id="IPR009081">
    <property type="entry name" value="PP-bd_ACP"/>
</dbReference>
<evidence type="ECO:0000256" key="4">
    <source>
        <dbReference type="ARBA" id="ARBA00022737"/>
    </source>
</evidence>
<dbReference type="CDD" id="cd08956">
    <property type="entry name" value="KR_3_FAS_SDR_x"/>
    <property type="match status" value="2"/>
</dbReference>
<dbReference type="PROSITE" id="PS00455">
    <property type="entry name" value="AMP_BINDING"/>
    <property type="match status" value="1"/>
</dbReference>
<dbReference type="SUPFAM" id="SSF52151">
    <property type="entry name" value="FabD/lysophospholipase-like"/>
    <property type="match status" value="3"/>
</dbReference>
<dbReference type="SMART" id="SM00826">
    <property type="entry name" value="PKS_DH"/>
    <property type="match status" value="2"/>
</dbReference>
<evidence type="ECO:0000259" key="9">
    <source>
        <dbReference type="PROSITE" id="PS52019"/>
    </source>
</evidence>
<dbReference type="Proteomes" id="UP001285521">
    <property type="component" value="Unassembled WGS sequence"/>
</dbReference>
<dbReference type="InterPro" id="IPR032821">
    <property type="entry name" value="PKS_assoc"/>
</dbReference>
<dbReference type="InterPro" id="IPR016036">
    <property type="entry name" value="Malonyl_transacylase_ACP-bd"/>
</dbReference>
<dbReference type="PROSITE" id="PS52019">
    <property type="entry name" value="PKS_MFAS_DH"/>
    <property type="match status" value="2"/>
</dbReference>
<dbReference type="PROSITE" id="PS52004">
    <property type="entry name" value="KS3_2"/>
    <property type="match status" value="3"/>
</dbReference>
<feature type="region of interest" description="N-terminal hotdog fold" evidence="6">
    <location>
        <begin position="4185"/>
        <end position="4303"/>
    </location>
</feature>
<dbReference type="EMBL" id="JAXAVW010000002">
    <property type="protein sequence ID" value="MDX8029263.1"/>
    <property type="molecule type" value="Genomic_DNA"/>
</dbReference>
<evidence type="ECO:0000256" key="3">
    <source>
        <dbReference type="ARBA" id="ARBA00022679"/>
    </source>
</evidence>
<dbReference type="Pfam" id="PF16197">
    <property type="entry name" value="KAsynt_C_assoc"/>
    <property type="match status" value="2"/>
</dbReference>
<feature type="region of interest" description="N-terminal hotdog fold" evidence="6">
    <location>
        <begin position="1619"/>
        <end position="1732"/>
    </location>
</feature>
<dbReference type="Pfam" id="PF14765">
    <property type="entry name" value="PS-DH"/>
    <property type="match status" value="2"/>
</dbReference>
<feature type="active site" description="Proton acceptor; for dehydratase activity" evidence="6">
    <location>
        <position position="1649"/>
    </location>
</feature>
<evidence type="ECO:0000256" key="1">
    <source>
        <dbReference type="ARBA" id="ARBA00022450"/>
    </source>
</evidence>